<proteinExistence type="predicted"/>
<comment type="caution">
    <text evidence="1">The sequence shown here is derived from an EMBL/GenBank/DDBJ whole genome shotgun (WGS) entry which is preliminary data.</text>
</comment>
<organism evidence="1 2">
    <name type="scientific">Pythium insidiosum</name>
    <name type="common">Pythiosis disease agent</name>
    <dbReference type="NCBI Taxonomy" id="114742"/>
    <lineage>
        <taxon>Eukaryota</taxon>
        <taxon>Sar</taxon>
        <taxon>Stramenopiles</taxon>
        <taxon>Oomycota</taxon>
        <taxon>Peronosporomycetes</taxon>
        <taxon>Pythiales</taxon>
        <taxon>Pythiaceae</taxon>
        <taxon>Pythium</taxon>
    </lineage>
</organism>
<dbReference type="AlphaFoldDB" id="A0AAD5M975"/>
<name>A0AAD5M975_PYTIN</name>
<evidence type="ECO:0000313" key="2">
    <source>
        <dbReference type="Proteomes" id="UP001209570"/>
    </source>
</evidence>
<dbReference type="EMBL" id="JAKCXM010000194">
    <property type="protein sequence ID" value="KAJ0399095.1"/>
    <property type="molecule type" value="Genomic_DNA"/>
</dbReference>
<protein>
    <submittedName>
        <fullName evidence="1">Uncharacterized protein</fullName>
    </submittedName>
</protein>
<accession>A0AAD5M975</accession>
<keyword evidence="2" id="KW-1185">Reference proteome</keyword>
<evidence type="ECO:0000313" key="1">
    <source>
        <dbReference type="EMBL" id="KAJ0399095.1"/>
    </source>
</evidence>
<reference evidence="1" key="1">
    <citation type="submission" date="2021-12" db="EMBL/GenBank/DDBJ databases">
        <title>Prjna785345.</title>
        <authorList>
            <person name="Rujirawat T."/>
            <person name="Krajaejun T."/>
        </authorList>
    </citation>
    <scope>NUCLEOTIDE SEQUENCE</scope>
    <source>
        <strain evidence="1">Pi057C3</strain>
    </source>
</reference>
<gene>
    <name evidence="1" type="ORF">P43SY_006073</name>
</gene>
<sequence length="189" mass="22050">MLRSANHRGSISVAVGPGAAGAALSEETRKRHRESKKRMESADFTQLLLFQAHDLEQRVEDMPLHLHARAIPPCWRREIVQHLTPILHQLRFCRRRVINAWRLLLPPFDRANLHEYEQRLQQFHQSVRLLDQALDECDTQVTAAERHGASAFLQRWYRNLLAKRGFYTKTLQLSRHHRGLIPGIFSRGT</sequence>
<dbReference type="Proteomes" id="UP001209570">
    <property type="component" value="Unassembled WGS sequence"/>
</dbReference>